<dbReference type="Gene3D" id="1.10.1660.10">
    <property type="match status" value="1"/>
</dbReference>
<evidence type="ECO:0000259" key="3">
    <source>
        <dbReference type="PROSITE" id="PS50937"/>
    </source>
</evidence>
<dbReference type="GO" id="GO:0003700">
    <property type="term" value="F:DNA-binding transcription factor activity"/>
    <property type="evidence" value="ECO:0007669"/>
    <property type="project" value="InterPro"/>
</dbReference>
<dbReference type="InterPro" id="IPR000551">
    <property type="entry name" value="MerR-type_HTH_dom"/>
</dbReference>
<dbReference type="CDD" id="cd01106">
    <property type="entry name" value="HTH_TipAL-Mta"/>
    <property type="match status" value="1"/>
</dbReference>
<proteinExistence type="predicted"/>
<name>A0A8J2ZXA4_9BACL</name>
<organism evidence="4 5">
    <name type="scientific">Pullulanibacillus pueri</name>
    <dbReference type="NCBI Taxonomy" id="1437324"/>
    <lineage>
        <taxon>Bacteria</taxon>
        <taxon>Bacillati</taxon>
        <taxon>Bacillota</taxon>
        <taxon>Bacilli</taxon>
        <taxon>Bacillales</taxon>
        <taxon>Sporolactobacillaceae</taxon>
        <taxon>Pullulanibacillus</taxon>
    </lineage>
</organism>
<dbReference type="InterPro" id="IPR009061">
    <property type="entry name" value="DNA-bd_dom_put_sf"/>
</dbReference>
<dbReference type="PROSITE" id="PS50937">
    <property type="entry name" value="HTH_MERR_2"/>
    <property type="match status" value="1"/>
</dbReference>
<dbReference type="SUPFAM" id="SSF46955">
    <property type="entry name" value="Putative DNA-binding domain"/>
    <property type="match status" value="1"/>
</dbReference>
<comment type="caution">
    <text evidence="4">The sequence shown here is derived from an EMBL/GenBank/DDBJ whole genome shotgun (WGS) entry which is preliminary data.</text>
</comment>
<dbReference type="PROSITE" id="PS00552">
    <property type="entry name" value="HTH_MERR_1"/>
    <property type="match status" value="1"/>
</dbReference>
<dbReference type="RefSeq" id="WP_188497503.1">
    <property type="nucleotide sequence ID" value="NZ_BMFV01000016.1"/>
</dbReference>
<evidence type="ECO:0000313" key="4">
    <source>
        <dbReference type="EMBL" id="GGH82720.1"/>
    </source>
</evidence>
<dbReference type="PANTHER" id="PTHR30204:SF96">
    <property type="entry name" value="CHROMOSOME-ANCHORING PROTEIN RACA"/>
    <property type="match status" value="1"/>
</dbReference>
<accession>A0A8J2ZXA4</accession>
<dbReference type="GO" id="GO:0003677">
    <property type="term" value="F:DNA binding"/>
    <property type="evidence" value="ECO:0007669"/>
    <property type="project" value="UniProtKB-KW"/>
</dbReference>
<dbReference type="Pfam" id="PF13411">
    <property type="entry name" value="MerR_1"/>
    <property type="match status" value="1"/>
</dbReference>
<keyword evidence="1" id="KW-0238">DNA-binding</keyword>
<gene>
    <name evidence="4" type="ORF">GCM10007096_22520</name>
</gene>
<dbReference type="InterPro" id="IPR047057">
    <property type="entry name" value="MerR_fam"/>
</dbReference>
<evidence type="ECO:0000313" key="5">
    <source>
        <dbReference type="Proteomes" id="UP000656813"/>
    </source>
</evidence>
<keyword evidence="2" id="KW-0175">Coiled coil</keyword>
<reference evidence="4" key="2">
    <citation type="submission" date="2020-09" db="EMBL/GenBank/DDBJ databases">
        <authorList>
            <person name="Sun Q."/>
            <person name="Zhou Y."/>
        </authorList>
    </citation>
    <scope>NUCLEOTIDE SEQUENCE</scope>
    <source>
        <strain evidence="4">CGMCC 1.12777</strain>
    </source>
</reference>
<dbReference type="AlphaFoldDB" id="A0A8J2ZXA4"/>
<sequence>MYLVGQLSKITNISIRTLHYYDEIGLLKPSTISDIGYRYYTKDELIMLQQIIALKKLGFRLTQIKEMVQGNRGNSKKERWKHVFEMELDKIEEEKRRLGQLEQSLNAIMNSLNLTGDVSADDILLIIQSIQNGNEGKFLERHFTKDEQSIIKEQLPNLTSEDEKIKKWIELLKDVHEMVNEPIESIQSQELANRIMQYISEHLEIEDSLIDKYWETIKPDNEHSEKVIGLDKKTMDYIEKILYWYENFGEGSRTNGKKE</sequence>
<reference evidence="4" key="1">
    <citation type="journal article" date="2014" name="Int. J. Syst. Evol. Microbiol.">
        <title>Complete genome sequence of Corynebacterium casei LMG S-19264T (=DSM 44701T), isolated from a smear-ripened cheese.</title>
        <authorList>
            <consortium name="US DOE Joint Genome Institute (JGI-PGF)"/>
            <person name="Walter F."/>
            <person name="Albersmeier A."/>
            <person name="Kalinowski J."/>
            <person name="Ruckert C."/>
        </authorList>
    </citation>
    <scope>NUCLEOTIDE SEQUENCE</scope>
    <source>
        <strain evidence="4">CGMCC 1.12777</strain>
    </source>
</reference>
<dbReference type="SMART" id="SM00422">
    <property type="entry name" value="HTH_MERR"/>
    <property type="match status" value="1"/>
</dbReference>
<evidence type="ECO:0000256" key="2">
    <source>
        <dbReference type="SAM" id="Coils"/>
    </source>
</evidence>
<evidence type="ECO:0000256" key="1">
    <source>
        <dbReference type="ARBA" id="ARBA00023125"/>
    </source>
</evidence>
<feature type="domain" description="HTH merR-type" evidence="3">
    <location>
        <begin position="1"/>
        <end position="70"/>
    </location>
</feature>
<feature type="coiled-coil region" evidence="2">
    <location>
        <begin position="84"/>
        <end position="111"/>
    </location>
</feature>
<dbReference type="Proteomes" id="UP000656813">
    <property type="component" value="Unassembled WGS sequence"/>
</dbReference>
<keyword evidence="5" id="KW-1185">Reference proteome</keyword>
<dbReference type="EMBL" id="BMFV01000016">
    <property type="protein sequence ID" value="GGH82720.1"/>
    <property type="molecule type" value="Genomic_DNA"/>
</dbReference>
<dbReference type="PANTHER" id="PTHR30204">
    <property type="entry name" value="REDOX-CYCLING DRUG-SENSING TRANSCRIPTIONAL ACTIVATOR SOXR"/>
    <property type="match status" value="1"/>
</dbReference>
<protein>
    <recommendedName>
        <fullName evidence="3">HTH merR-type domain-containing protein</fullName>
    </recommendedName>
</protein>